<dbReference type="AlphaFoldDB" id="A0A2S6GE69"/>
<dbReference type="Proteomes" id="UP000239203">
    <property type="component" value="Unassembled WGS sequence"/>
</dbReference>
<dbReference type="OrthoDB" id="3197057at2"/>
<gene>
    <name evidence="1" type="ORF">CLV40_12740</name>
</gene>
<accession>A0A2S6GE69</accession>
<proteinExistence type="predicted"/>
<keyword evidence="2" id="KW-1185">Reference proteome</keyword>
<sequence length="558" mass="62960">MPRELVHAPGHDRDRSLGWLASAWIEHWCVHGPGDIQGDPVELDDEFAGFLVDAYALDRDGRRLYSRAALVRPKGRAKSELAGFIGLFEARGPARFAGWARGDETYRWRDFVYHYAPGEPMGREITYPYIRCLATEESQTGNTYDVIHHNLEHGPLGEDLTRDAVGLTRVTLPDGGEIVPSTASSSSKDGGKESLAIYDEPHLYTTPELRRMFRTVDRNLRKRKQAEPWALLTSTMYQPGEDSVLEAVDRQAQAIREGRTRAARLLWDHREAPAGVDLSDMDALVAALTEVYGPAASWMDLPGIVRDEFWDLTKDPSDAMRYFFNRRTASATAWMTVSEWDANAAPDLPPLAEGEEVVLFFDGSSGDDATGLVAVAMDDGRPELLHLQERPPGPEGKRWRVDKADADLSVRRAFERFDVLGFFADVREFESYVDAWALEFGDGLLVEATTGRHRHSVAFDMRVRVAEFTAAVERARADFRAGQLQHSDDLRLRRHVLNARRAPNRYGTSIAKPTRDSPHKIDAAVCLIGARMVRRLVLASDKYKRRHRKRDRRVVVLR</sequence>
<comment type="caution">
    <text evidence="1">The sequence shown here is derived from an EMBL/GenBank/DDBJ whole genome shotgun (WGS) entry which is preliminary data.</text>
</comment>
<reference evidence="1 2" key="1">
    <citation type="submission" date="2018-02" db="EMBL/GenBank/DDBJ databases">
        <title>Genomic Encyclopedia of Archaeal and Bacterial Type Strains, Phase II (KMG-II): from individual species to whole genera.</title>
        <authorList>
            <person name="Goeker M."/>
        </authorList>
    </citation>
    <scope>NUCLEOTIDE SEQUENCE [LARGE SCALE GENOMIC DNA]</scope>
    <source>
        <strain evidence="1 2">YU 961-1</strain>
    </source>
</reference>
<protein>
    <submittedName>
        <fullName evidence="1">Phage terminase large subunit-like protein</fullName>
    </submittedName>
</protein>
<evidence type="ECO:0000313" key="2">
    <source>
        <dbReference type="Proteomes" id="UP000239203"/>
    </source>
</evidence>
<name>A0A2S6GE69_9PSEU</name>
<organism evidence="1 2">
    <name type="scientific">Actinokineospora auranticolor</name>
    <dbReference type="NCBI Taxonomy" id="155976"/>
    <lineage>
        <taxon>Bacteria</taxon>
        <taxon>Bacillati</taxon>
        <taxon>Actinomycetota</taxon>
        <taxon>Actinomycetes</taxon>
        <taxon>Pseudonocardiales</taxon>
        <taxon>Pseudonocardiaceae</taxon>
        <taxon>Actinokineospora</taxon>
    </lineage>
</organism>
<evidence type="ECO:0000313" key="1">
    <source>
        <dbReference type="EMBL" id="PPK63513.1"/>
    </source>
</evidence>
<dbReference type="RefSeq" id="WP_104482645.1">
    <property type="nucleotide sequence ID" value="NZ_CP154825.1"/>
</dbReference>
<dbReference type="EMBL" id="PTIX01000027">
    <property type="protein sequence ID" value="PPK63513.1"/>
    <property type="molecule type" value="Genomic_DNA"/>
</dbReference>